<organism evidence="2 3">
    <name type="scientific">Nocardia seriolae</name>
    <dbReference type="NCBI Taxonomy" id="37332"/>
    <lineage>
        <taxon>Bacteria</taxon>
        <taxon>Bacillati</taxon>
        <taxon>Actinomycetota</taxon>
        <taxon>Actinomycetes</taxon>
        <taxon>Mycobacteriales</taxon>
        <taxon>Nocardiaceae</taxon>
        <taxon>Nocardia</taxon>
    </lineage>
</organism>
<dbReference type="AlphaFoldDB" id="A0ABC9YPI6"/>
<comment type="caution">
    <text evidence="2">The sequence shown here is derived from an EMBL/GenBank/DDBJ whole genome shotgun (WGS) entry which is preliminary data.</text>
</comment>
<feature type="transmembrane region" description="Helical" evidence="1">
    <location>
        <begin position="33"/>
        <end position="51"/>
    </location>
</feature>
<keyword evidence="3" id="KW-1185">Reference proteome</keyword>
<gene>
    <name evidence="2" type="ORF">NSK11_contig00014-0023</name>
</gene>
<reference evidence="3" key="1">
    <citation type="submission" date="2015-07" db="EMBL/GenBank/DDBJ databases">
        <title>Nocardia seriolae U-1 whole genome shotgun sequence.</title>
        <authorList>
            <person name="Imajoh M."/>
            <person name="Fukumoto Y."/>
            <person name="Sukeda M."/>
            <person name="Yamane J."/>
            <person name="Yamasaki K."/>
            <person name="Shimizu M."/>
            <person name="Ohnishi K."/>
            <person name="Oshima S."/>
        </authorList>
    </citation>
    <scope>NUCLEOTIDE SEQUENCE [LARGE SCALE GENOMIC DNA]</scope>
    <source>
        <strain evidence="3">U-1</strain>
    </source>
</reference>
<evidence type="ECO:0008006" key="4">
    <source>
        <dbReference type="Google" id="ProtNLM"/>
    </source>
</evidence>
<evidence type="ECO:0000313" key="3">
    <source>
        <dbReference type="Proteomes" id="UP000037179"/>
    </source>
</evidence>
<name>A0ABC9YPI6_9NOCA</name>
<dbReference type="EMBL" id="BBYQ01000014">
    <property type="protein sequence ID" value="GAP27093.1"/>
    <property type="molecule type" value="Genomic_DNA"/>
</dbReference>
<keyword evidence="1" id="KW-0472">Membrane</keyword>
<keyword evidence="1" id="KW-0812">Transmembrane</keyword>
<evidence type="ECO:0000256" key="1">
    <source>
        <dbReference type="SAM" id="Phobius"/>
    </source>
</evidence>
<dbReference type="Proteomes" id="UP000037179">
    <property type="component" value="Unassembled WGS sequence"/>
</dbReference>
<dbReference type="RefSeq" id="WP_155239063.1">
    <property type="nucleotide sequence ID" value="NZ_AP017900.1"/>
</dbReference>
<sequence length="52" mass="5284">MSSDVTVIVLLALAGFLLGGAYSFFKTSRPLAIGLGVCGVLAAVGAVLWMLN</sequence>
<reference evidence="2 3" key="2">
    <citation type="journal article" date="2016" name="Genome Announc.">
        <title>Draft Genome Sequence of Erythromycin- and Oxytetracycline-Sensitive Nocardia seriolae Strain U-1 (NBRC 110359).</title>
        <authorList>
            <person name="Imajoh M."/>
            <person name="Sukeda M."/>
            <person name="Shimizu M."/>
            <person name="Yamane J."/>
            <person name="Ohnishi K."/>
            <person name="Oshima S."/>
        </authorList>
    </citation>
    <scope>NUCLEOTIDE SEQUENCE [LARGE SCALE GENOMIC DNA]</scope>
    <source>
        <strain evidence="2 3">U-1</strain>
    </source>
</reference>
<proteinExistence type="predicted"/>
<accession>A0ABC9YPI6</accession>
<dbReference type="GeneID" id="93370987"/>
<evidence type="ECO:0000313" key="2">
    <source>
        <dbReference type="EMBL" id="GAP27093.1"/>
    </source>
</evidence>
<keyword evidence="1" id="KW-1133">Transmembrane helix</keyword>
<protein>
    <recommendedName>
        <fullName evidence="4">Amidotransferase</fullName>
    </recommendedName>
</protein>